<dbReference type="EMBL" id="CP094532">
    <property type="protein sequence ID" value="UOE41936.1"/>
    <property type="molecule type" value="Genomic_DNA"/>
</dbReference>
<name>A0ABY4BW67_9FLAO</name>
<gene>
    <name evidence="1" type="ORF">MTP09_04700</name>
</gene>
<evidence type="ECO:0000313" key="1">
    <source>
        <dbReference type="EMBL" id="UOE41936.1"/>
    </source>
</evidence>
<evidence type="ECO:0008006" key="3">
    <source>
        <dbReference type="Google" id="ProtNLM"/>
    </source>
</evidence>
<organism evidence="1 2">
    <name type="scientific">Chryseobacterium suipulveris</name>
    <dbReference type="NCBI Taxonomy" id="2929800"/>
    <lineage>
        <taxon>Bacteria</taxon>
        <taxon>Pseudomonadati</taxon>
        <taxon>Bacteroidota</taxon>
        <taxon>Flavobacteriia</taxon>
        <taxon>Flavobacteriales</taxon>
        <taxon>Weeksellaceae</taxon>
        <taxon>Chryseobacterium group</taxon>
        <taxon>Chryseobacterium</taxon>
    </lineage>
</organism>
<protein>
    <recommendedName>
        <fullName evidence="3">TfoX N-terminal domain-containing protein</fullName>
    </recommendedName>
</protein>
<sequence length="145" mass="16445">MRNFARVQPFSIDESFKDLKNKIFKNHQIINFEKNPEMTEAQHLFEELLNTIPLATPGKMFGANAIKMPNGKAVAFFKNGILIVKISGETLAEAEKLSGVKPFSPKEGYVMNGWIEIPFEHKNSWKKYAEISCAEVAKLEANKKK</sequence>
<proteinExistence type="predicted"/>
<reference evidence="1 2" key="1">
    <citation type="submission" date="2022-03" db="EMBL/GenBank/DDBJ databases">
        <title>Chryseobacterium sp. isolated from particulate matters in swine house.</title>
        <authorList>
            <person name="Won M."/>
            <person name="Kim S.-J."/>
            <person name="Kwon S.-W."/>
        </authorList>
    </citation>
    <scope>NUCLEOTIDE SEQUENCE [LARGE SCALE GENOMIC DNA]</scope>
    <source>
        <strain evidence="1 2">SC2-2</strain>
    </source>
</reference>
<accession>A0ABY4BW67</accession>
<evidence type="ECO:0000313" key="2">
    <source>
        <dbReference type="Proteomes" id="UP000831460"/>
    </source>
</evidence>
<dbReference type="Proteomes" id="UP000831460">
    <property type="component" value="Chromosome"/>
</dbReference>
<keyword evidence="2" id="KW-1185">Reference proteome</keyword>
<dbReference type="RefSeq" id="WP_243550851.1">
    <property type="nucleotide sequence ID" value="NZ_CP094532.1"/>
</dbReference>